<dbReference type="Gene3D" id="3.40.50.1820">
    <property type="entry name" value="alpha/beta hydrolase"/>
    <property type="match status" value="1"/>
</dbReference>
<reference evidence="1 2" key="1">
    <citation type="submission" date="2018-11" db="EMBL/GenBank/DDBJ databases">
        <authorList>
            <consortium name="Pathogen Informatics"/>
        </authorList>
    </citation>
    <scope>NUCLEOTIDE SEQUENCE [LARGE SCALE GENOMIC DNA]</scope>
</reference>
<keyword evidence="2" id="KW-1185">Reference proteome</keyword>
<organism evidence="1 2">
    <name type="scientific">Cylicostephanus goldi</name>
    <name type="common">Nematode worm</name>
    <dbReference type="NCBI Taxonomy" id="71465"/>
    <lineage>
        <taxon>Eukaryota</taxon>
        <taxon>Metazoa</taxon>
        <taxon>Ecdysozoa</taxon>
        <taxon>Nematoda</taxon>
        <taxon>Chromadorea</taxon>
        <taxon>Rhabditida</taxon>
        <taxon>Rhabditina</taxon>
        <taxon>Rhabditomorpha</taxon>
        <taxon>Strongyloidea</taxon>
        <taxon>Strongylidae</taxon>
        <taxon>Cylicostephanus</taxon>
    </lineage>
</organism>
<accession>A0A3P7MQV0</accession>
<name>A0A3P7MQV0_CYLGO</name>
<dbReference type="Proteomes" id="UP000271889">
    <property type="component" value="Unassembled WGS sequence"/>
</dbReference>
<gene>
    <name evidence="1" type="ORF">CGOC_LOCUS10105</name>
</gene>
<evidence type="ECO:0000313" key="1">
    <source>
        <dbReference type="EMBL" id="VDN25427.1"/>
    </source>
</evidence>
<protein>
    <submittedName>
        <fullName evidence="1">Uncharacterized protein</fullName>
    </submittedName>
</protein>
<dbReference type="EMBL" id="UYRV01109714">
    <property type="protein sequence ID" value="VDN25427.1"/>
    <property type="molecule type" value="Genomic_DNA"/>
</dbReference>
<evidence type="ECO:0000313" key="2">
    <source>
        <dbReference type="Proteomes" id="UP000271889"/>
    </source>
</evidence>
<proteinExistence type="predicted"/>
<dbReference type="InterPro" id="IPR029058">
    <property type="entry name" value="AB_hydrolase_fold"/>
</dbReference>
<sequence length="99" mass="11365">MAAAMGREFNEQEENIADFLGESLSEFAKNGHPSNSQQPWLRVKADSAIRFMNIAPKCMMKTGFFSESASFWEKMRKYGFDMVKLLRTGNDTEKTKEEL</sequence>
<dbReference type="AlphaFoldDB" id="A0A3P7MQV0"/>